<evidence type="ECO:0000313" key="3">
    <source>
        <dbReference type="EMBL" id="RXF68551.1"/>
    </source>
</evidence>
<keyword evidence="2" id="KW-1133">Transmembrane helix</keyword>
<comment type="caution">
    <text evidence="3">The sequence shown here is derived from an EMBL/GenBank/DDBJ whole genome shotgun (WGS) entry which is preliminary data.</text>
</comment>
<reference evidence="3 4" key="1">
    <citation type="submission" date="2018-12" db="EMBL/GenBank/DDBJ databases">
        <title>bacterium Hansschlegelia zhihuaiae S113.</title>
        <authorList>
            <person name="He J."/>
        </authorList>
    </citation>
    <scope>NUCLEOTIDE SEQUENCE [LARGE SCALE GENOMIC DNA]</scope>
    <source>
        <strain evidence="3 4">S 113</strain>
    </source>
</reference>
<gene>
    <name evidence="3" type="ORF">EK403_19865</name>
</gene>
<feature type="compositionally biased region" description="Basic and acidic residues" evidence="1">
    <location>
        <begin position="11"/>
        <end position="30"/>
    </location>
</feature>
<proteinExistence type="predicted"/>
<dbReference type="RefSeq" id="WP_128779200.1">
    <property type="nucleotide sequence ID" value="NZ_RYFI01000025.1"/>
</dbReference>
<feature type="region of interest" description="Disordered" evidence="1">
    <location>
        <begin position="1"/>
        <end position="32"/>
    </location>
</feature>
<organism evidence="3 4">
    <name type="scientific">Hansschlegelia zhihuaiae</name>
    <dbReference type="NCBI Taxonomy" id="405005"/>
    <lineage>
        <taxon>Bacteria</taxon>
        <taxon>Pseudomonadati</taxon>
        <taxon>Pseudomonadota</taxon>
        <taxon>Alphaproteobacteria</taxon>
        <taxon>Hyphomicrobiales</taxon>
        <taxon>Methylopilaceae</taxon>
        <taxon>Hansschlegelia</taxon>
    </lineage>
</organism>
<keyword evidence="4" id="KW-1185">Reference proteome</keyword>
<accession>A0A4Q0M679</accession>
<dbReference type="EMBL" id="RYFI01000025">
    <property type="protein sequence ID" value="RXF68551.1"/>
    <property type="molecule type" value="Genomic_DNA"/>
</dbReference>
<sequence>MTFRVFPTRQQAEDDRPASFGRREQQDAARRQRSAKRLKRFELSALAVGSGLLALYAIGLI</sequence>
<evidence type="ECO:0000313" key="4">
    <source>
        <dbReference type="Proteomes" id="UP000289708"/>
    </source>
</evidence>
<protein>
    <submittedName>
        <fullName evidence="3">Uncharacterized protein</fullName>
    </submittedName>
</protein>
<evidence type="ECO:0000256" key="1">
    <source>
        <dbReference type="SAM" id="MobiDB-lite"/>
    </source>
</evidence>
<feature type="transmembrane region" description="Helical" evidence="2">
    <location>
        <begin position="41"/>
        <end position="59"/>
    </location>
</feature>
<dbReference type="Proteomes" id="UP000289708">
    <property type="component" value="Unassembled WGS sequence"/>
</dbReference>
<evidence type="ECO:0000256" key="2">
    <source>
        <dbReference type="SAM" id="Phobius"/>
    </source>
</evidence>
<dbReference type="AlphaFoldDB" id="A0A4Q0M679"/>
<name>A0A4Q0M679_9HYPH</name>
<keyword evidence="2" id="KW-0812">Transmembrane</keyword>
<keyword evidence="2" id="KW-0472">Membrane</keyword>